<dbReference type="PROSITE" id="PS51186">
    <property type="entry name" value="GNAT"/>
    <property type="match status" value="1"/>
</dbReference>
<reference evidence="2 3" key="1">
    <citation type="submission" date="2021-05" db="EMBL/GenBank/DDBJ databases">
        <title>Ornithinibacillus massiliensis sp. nov.</title>
        <authorList>
            <person name="Iwaza R."/>
            <person name="Lagier J.-C."/>
            <person name="Raoult D."/>
        </authorList>
    </citation>
    <scope>NUCLEOTIDE SEQUENCE [LARGE SCALE GENOMIC DNA]</scope>
    <source>
        <strain evidence="2 3">Marseille-P3601</strain>
    </source>
</reference>
<feature type="domain" description="N-acetyltransferase" evidence="1">
    <location>
        <begin position="11"/>
        <end position="178"/>
    </location>
</feature>
<dbReference type="CDD" id="cd04301">
    <property type="entry name" value="NAT_SF"/>
    <property type="match status" value="1"/>
</dbReference>
<sequence length="178" mass="20605">MKTTYRAYVKLEIYTIRKDVSNGNTQLKSSDYYIISPLINEWWDGRKMSDMLPKLFFDHFNNTSFIAEKDGQIIGFLIGFLSQSNTDVAYIHFVGVNPDYRKNYIGKQLYNEFFNAVKKNNRNVVRAVTSPVNKVSITYHTKMGFDIENGDKEVEGVPVFSDYDGSNQDRVLLVKRVD</sequence>
<dbReference type="InterPro" id="IPR000182">
    <property type="entry name" value="GNAT_dom"/>
</dbReference>
<dbReference type="InterPro" id="IPR016181">
    <property type="entry name" value="Acyl_CoA_acyltransferase"/>
</dbReference>
<protein>
    <submittedName>
        <fullName evidence="2">GNAT family N-acetyltransferase</fullName>
    </submittedName>
</protein>
<keyword evidence="3" id="KW-1185">Reference proteome</keyword>
<name>A0ABS5MFP7_9BACI</name>
<gene>
    <name evidence="2" type="ORF">KGF86_13220</name>
</gene>
<evidence type="ECO:0000313" key="2">
    <source>
        <dbReference type="EMBL" id="MBS3681166.1"/>
    </source>
</evidence>
<comment type="caution">
    <text evidence="2">The sequence shown here is derived from an EMBL/GenBank/DDBJ whole genome shotgun (WGS) entry which is preliminary data.</text>
</comment>
<dbReference type="Gene3D" id="3.40.630.30">
    <property type="match status" value="1"/>
</dbReference>
<organism evidence="2 3">
    <name type="scientific">Ornithinibacillus massiliensis</name>
    <dbReference type="NCBI Taxonomy" id="1944633"/>
    <lineage>
        <taxon>Bacteria</taxon>
        <taxon>Bacillati</taxon>
        <taxon>Bacillota</taxon>
        <taxon>Bacilli</taxon>
        <taxon>Bacillales</taxon>
        <taxon>Bacillaceae</taxon>
        <taxon>Ornithinibacillus</taxon>
    </lineage>
</organism>
<dbReference type="Proteomes" id="UP000681870">
    <property type="component" value="Unassembled WGS sequence"/>
</dbReference>
<dbReference type="SUPFAM" id="SSF55729">
    <property type="entry name" value="Acyl-CoA N-acyltransferases (Nat)"/>
    <property type="match status" value="1"/>
</dbReference>
<dbReference type="EMBL" id="JAGXBY010000004">
    <property type="protein sequence ID" value="MBS3681166.1"/>
    <property type="molecule type" value="Genomic_DNA"/>
</dbReference>
<dbReference type="PANTHER" id="PTHR43072:SF36">
    <property type="entry name" value="RIBOSOMAL-PROTEIN-ALANINE ACETYLTRANSFERASE"/>
    <property type="match status" value="1"/>
</dbReference>
<evidence type="ECO:0000259" key="1">
    <source>
        <dbReference type="PROSITE" id="PS51186"/>
    </source>
</evidence>
<dbReference type="Pfam" id="PF00583">
    <property type="entry name" value="Acetyltransf_1"/>
    <property type="match status" value="1"/>
</dbReference>
<proteinExistence type="predicted"/>
<dbReference type="PIRSF" id="PIRSF037663">
    <property type="entry name" value="Acetyltransf_GNAT_prd"/>
    <property type="match status" value="1"/>
</dbReference>
<dbReference type="InterPro" id="IPR017255">
    <property type="entry name" value="AcTrfase_GNAT_prd"/>
</dbReference>
<accession>A0ABS5MFP7</accession>
<evidence type="ECO:0000313" key="3">
    <source>
        <dbReference type="Proteomes" id="UP000681870"/>
    </source>
</evidence>
<dbReference type="PANTHER" id="PTHR43072">
    <property type="entry name" value="N-ACETYLTRANSFERASE"/>
    <property type="match status" value="1"/>
</dbReference>